<reference evidence="8" key="1">
    <citation type="submission" date="2022-07" db="EMBL/GenBank/DDBJ databases">
        <title>Parvularcula maris sp. nov., an algicidal bacterium isolated from seawater.</title>
        <authorList>
            <person name="Li F."/>
        </authorList>
    </citation>
    <scope>NUCLEOTIDE SEQUENCE</scope>
    <source>
        <strain evidence="8">BGMRC 0090</strain>
    </source>
</reference>
<feature type="transmembrane region" description="Helical" evidence="7">
    <location>
        <begin position="76"/>
        <end position="96"/>
    </location>
</feature>
<evidence type="ECO:0000256" key="7">
    <source>
        <dbReference type="RuleBase" id="RU364093"/>
    </source>
</evidence>
<feature type="transmembrane region" description="Helical" evidence="7">
    <location>
        <begin position="45"/>
        <end position="64"/>
    </location>
</feature>
<dbReference type="NCBIfam" id="TIGR01398">
    <property type="entry name" value="FlhA"/>
    <property type="match status" value="1"/>
</dbReference>
<dbReference type="AlphaFoldDB" id="A0A9X2RJ18"/>
<comment type="function">
    <text evidence="7">Required for formation of the rod structure of the flagellar apparatus. Together with FliI and FliH, may constitute the export apparatus of flagellin.</text>
</comment>
<dbReference type="PRINTS" id="PR00949">
    <property type="entry name" value="TYPE3IMAPROT"/>
</dbReference>
<keyword evidence="8" id="KW-0966">Cell projection</keyword>
<feature type="transmembrane region" description="Helical" evidence="7">
    <location>
        <begin position="208"/>
        <end position="230"/>
    </location>
</feature>
<accession>A0A9X2RJ18</accession>
<proteinExistence type="inferred from homology"/>
<organism evidence="8 9">
    <name type="scientific">Parvularcula maris</name>
    <dbReference type="NCBI Taxonomy" id="2965077"/>
    <lineage>
        <taxon>Bacteria</taxon>
        <taxon>Pseudomonadati</taxon>
        <taxon>Pseudomonadota</taxon>
        <taxon>Alphaproteobacteria</taxon>
        <taxon>Parvularculales</taxon>
        <taxon>Parvularculaceae</taxon>
        <taxon>Parvularcula</taxon>
    </lineage>
</organism>
<evidence type="ECO:0000256" key="3">
    <source>
        <dbReference type="ARBA" id="ARBA00022475"/>
    </source>
</evidence>
<dbReference type="InterPro" id="IPR042194">
    <property type="entry name" value="FHIPEP_1"/>
</dbReference>
<dbReference type="GO" id="GO:0009306">
    <property type="term" value="P:protein secretion"/>
    <property type="evidence" value="ECO:0007669"/>
    <property type="project" value="InterPro"/>
</dbReference>
<keyword evidence="7" id="KW-1006">Bacterial flagellum protein export</keyword>
<comment type="subcellular location">
    <subcellularLocation>
        <location evidence="1 7">Cell membrane</location>
        <topology evidence="1 7">Multi-pass membrane protein</topology>
    </subcellularLocation>
</comment>
<dbReference type="Pfam" id="PF00771">
    <property type="entry name" value="FHIPEP"/>
    <property type="match status" value="1"/>
</dbReference>
<dbReference type="GO" id="GO:0005886">
    <property type="term" value="C:plasma membrane"/>
    <property type="evidence" value="ECO:0007669"/>
    <property type="project" value="UniProtKB-SubCell"/>
</dbReference>
<keyword evidence="7" id="KW-0653">Protein transport</keyword>
<dbReference type="PIRSF" id="PIRSF005419">
    <property type="entry name" value="FlhA"/>
    <property type="match status" value="1"/>
</dbReference>
<dbReference type="PANTHER" id="PTHR30161:SF1">
    <property type="entry name" value="FLAGELLAR BIOSYNTHESIS PROTEIN FLHA-RELATED"/>
    <property type="match status" value="1"/>
</dbReference>
<evidence type="ECO:0000256" key="2">
    <source>
        <dbReference type="ARBA" id="ARBA00008835"/>
    </source>
</evidence>
<feature type="transmembrane region" description="Helical" evidence="7">
    <location>
        <begin position="21"/>
        <end position="39"/>
    </location>
</feature>
<dbReference type="EMBL" id="JANIBC010000005">
    <property type="protein sequence ID" value="MCQ8185491.1"/>
    <property type="molecule type" value="Genomic_DNA"/>
</dbReference>
<feature type="transmembrane region" description="Helical" evidence="7">
    <location>
        <begin position="116"/>
        <end position="139"/>
    </location>
</feature>
<sequence length="693" mass="74259">MESENVDAALRLIGNDSNRDVVFAAGVMTILVVLFVPLPGWALDLGLTFSLAFSILILMVALWIEKPLDFSSFPTVLLIATILRLALNIASTRLILANGHQGTDAAGGVIYGFSQLMVGGNYVIGLIVFAILVIINFIVITKGATRIAEVGARFTLDAIPGKQMAIDADLSAGLIDDVEARNRRKTLEDESAFFGAMDGASKFVRGDAMAGMIIVFINIIGGMIIGVAQMGITMGDAASSYTTLTIGDGLASQIPALVISLAAGLLVTKGRNEGSAEKAVLSQLGEYPKAVLMVAGMMAVMGLTPGLPFLPFVGIGGLIAVGGFVVPRRKKKAAAVLSAQTQTQEAPKEIPAEESLKIEDLELEVGSRLLTMISNPERGLPAKVKSLRRRFASEFGFLLPPVRIKDNLYVPPDEYRISVQDVEVAKGLVRPGCVMAIDPAGGEVDLPGEPTRDPSFDMPARWLPETSSEEAEGKGYTVVSADSVLITHLSETIKDHLPSLLTYSAMQKLIDTLEPEYRKLLSDIVPSQLSNVGLQRVLQSLLAERVSIRNLPTILEAVAESTGFTRNPQTIAEHVRQRLSKQISTAVQGEDGFVAVIAMSGRWERAFIESLQGEPGGERIFAMAPGHVQEFITAARAVIAKYKDDDQPPVILTSADARPFVRSLLERAAPHVPIISHNELHSSVAIKTVDQIA</sequence>
<evidence type="ECO:0000256" key="4">
    <source>
        <dbReference type="ARBA" id="ARBA00022692"/>
    </source>
</evidence>
<evidence type="ECO:0000256" key="1">
    <source>
        <dbReference type="ARBA" id="ARBA00004651"/>
    </source>
</evidence>
<keyword evidence="8" id="KW-0969">Cilium</keyword>
<feature type="transmembrane region" description="Helical" evidence="7">
    <location>
        <begin position="309"/>
        <end position="326"/>
    </location>
</feature>
<comment type="caution">
    <text evidence="8">The sequence shown here is derived from an EMBL/GenBank/DDBJ whole genome shotgun (WGS) entry which is preliminary data.</text>
</comment>
<dbReference type="InterPro" id="IPR006301">
    <property type="entry name" value="FlhA"/>
</dbReference>
<keyword evidence="4 7" id="KW-0812">Transmembrane</keyword>
<name>A0A9X2RJ18_9PROT</name>
<dbReference type="Gene3D" id="3.40.50.12790">
    <property type="entry name" value="FHIPEP family, domain 4"/>
    <property type="match status" value="1"/>
</dbReference>
<dbReference type="Gene3D" id="3.40.30.60">
    <property type="entry name" value="FHIPEP family, domain 1"/>
    <property type="match status" value="1"/>
</dbReference>
<evidence type="ECO:0000313" key="9">
    <source>
        <dbReference type="Proteomes" id="UP001142610"/>
    </source>
</evidence>
<evidence type="ECO:0000256" key="6">
    <source>
        <dbReference type="ARBA" id="ARBA00023136"/>
    </source>
</evidence>
<keyword evidence="9" id="KW-1185">Reference proteome</keyword>
<keyword evidence="7" id="KW-0813">Transport</keyword>
<dbReference type="InterPro" id="IPR042196">
    <property type="entry name" value="FHIPEP_4"/>
</dbReference>
<comment type="similarity">
    <text evidence="2 7">Belongs to the FHIPEP (flagella/HR/invasion proteins export pore) family.</text>
</comment>
<gene>
    <name evidence="7 8" type="primary">flhA</name>
    <name evidence="8" type="ORF">NOG11_08790</name>
</gene>
<dbReference type="InterPro" id="IPR042193">
    <property type="entry name" value="FHIPEP_3"/>
</dbReference>
<evidence type="ECO:0000256" key="5">
    <source>
        <dbReference type="ARBA" id="ARBA00022989"/>
    </source>
</evidence>
<keyword evidence="3 7" id="KW-1003">Cell membrane</keyword>
<feature type="transmembrane region" description="Helical" evidence="7">
    <location>
        <begin position="250"/>
        <end position="267"/>
    </location>
</feature>
<dbReference type="InterPro" id="IPR001712">
    <property type="entry name" value="T3SS_FHIPEP"/>
</dbReference>
<dbReference type="Proteomes" id="UP001142610">
    <property type="component" value="Unassembled WGS sequence"/>
</dbReference>
<dbReference type="PANTHER" id="PTHR30161">
    <property type="entry name" value="FLAGELLAR EXPORT PROTEIN, MEMBRANE FLHA SUBUNIT-RELATED"/>
    <property type="match status" value="1"/>
</dbReference>
<keyword evidence="8" id="KW-0282">Flagellum</keyword>
<dbReference type="GO" id="GO:0044780">
    <property type="term" value="P:bacterial-type flagellum assembly"/>
    <property type="evidence" value="ECO:0007669"/>
    <property type="project" value="InterPro"/>
</dbReference>
<protein>
    <recommendedName>
        <fullName evidence="7">Flagellar biosynthesis protein FlhA</fullName>
    </recommendedName>
</protein>
<keyword evidence="5 7" id="KW-1133">Transmembrane helix</keyword>
<evidence type="ECO:0000313" key="8">
    <source>
        <dbReference type="EMBL" id="MCQ8185491.1"/>
    </source>
</evidence>
<dbReference type="Gene3D" id="1.10.8.540">
    <property type="entry name" value="FHIPEP family, domain 3"/>
    <property type="match status" value="1"/>
</dbReference>
<keyword evidence="7" id="KW-1005">Bacterial flagellum biogenesis</keyword>
<keyword evidence="6 7" id="KW-0472">Membrane</keyword>